<keyword evidence="1" id="KW-0560">Oxidoreductase</keyword>
<feature type="domain" description="Luciferase-like" evidence="2">
    <location>
        <begin position="18"/>
        <end position="283"/>
    </location>
</feature>
<dbReference type="PANTHER" id="PTHR43244:SF1">
    <property type="entry name" value="5,10-METHYLENETETRAHYDROMETHANOPTERIN REDUCTASE"/>
    <property type="match status" value="1"/>
</dbReference>
<protein>
    <submittedName>
        <fullName evidence="3">LLM class flavin-dependent oxidoreductase</fullName>
    </submittedName>
</protein>
<evidence type="ECO:0000259" key="2">
    <source>
        <dbReference type="Pfam" id="PF00296"/>
    </source>
</evidence>
<sequence length="321" mass="34184">MSDISVVFPLQVRHPETVVPFAEFVLREGLERLWLGQSLNVDSHLAAAYLAGRGLRVPLGTSVTLMPLRHPYQAALEARSLAVLTGKGYVAGFGAGDPIFVENLAGRPYSSPRRAVGEYLSAMRALLDGRAVARDGEHFTVRGMLVPAEHPPVEVGAGVLRPAMARTAGAVADVAITWLVPPDYLGKVLAPALREGAHGRPRPPRVVSAVHVAVDRPGRDVHRLVRVATAAHVEADHYADMLRRAGVSDPTAPRELLEAGVFVTGAPEEIADRLRGFFAAGASEVVLNPGGVLATEGVRAATDDLTEVLEALRKMGVIDNR</sequence>
<gene>
    <name evidence="3" type="ORF">ACFO60_27390</name>
</gene>
<dbReference type="SUPFAM" id="SSF51679">
    <property type="entry name" value="Bacterial luciferase-like"/>
    <property type="match status" value="1"/>
</dbReference>
<dbReference type="Pfam" id="PF00296">
    <property type="entry name" value="Bac_luciferase"/>
    <property type="match status" value="1"/>
</dbReference>
<dbReference type="EMBL" id="JBHSFP010000023">
    <property type="protein sequence ID" value="MFC4534499.1"/>
    <property type="molecule type" value="Genomic_DNA"/>
</dbReference>
<organism evidence="3 4">
    <name type="scientific">Sphaerisporangium dianthi</name>
    <dbReference type="NCBI Taxonomy" id="1436120"/>
    <lineage>
        <taxon>Bacteria</taxon>
        <taxon>Bacillati</taxon>
        <taxon>Actinomycetota</taxon>
        <taxon>Actinomycetes</taxon>
        <taxon>Streptosporangiales</taxon>
        <taxon>Streptosporangiaceae</taxon>
        <taxon>Sphaerisporangium</taxon>
    </lineage>
</organism>
<dbReference type="Proteomes" id="UP001596004">
    <property type="component" value="Unassembled WGS sequence"/>
</dbReference>
<comment type="caution">
    <text evidence="3">The sequence shown here is derived from an EMBL/GenBank/DDBJ whole genome shotgun (WGS) entry which is preliminary data.</text>
</comment>
<dbReference type="InterPro" id="IPR036661">
    <property type="entry name" value="Luciferase-like_sf"/>
</dbReference>
<proteinExistence type="predicted"/>
<dbReference type="InterPro" id="IPR050564">
    <property type="entry name" value="F420-G6PD/mer"/>
</dbReference>
<keyword evidence="4" id="KW-1185">Reference proteome</keyword>
<dbReference type="Gene3D" id="3.20.20.30">
    <property type="entry name" value="Luciferase-like domain"/>
    <property type="match status" value="1"/>
</dbReference>
<dbReference type="CDD" id="cd01097">
    <property type="entry name" value="Tetrahydromethanopterin_reductase"/>
    <property type="match status" value="1"/>
</dbReference>
<evidence type="ECO:0000256" key="1">
    <source>
        <dbReference type="ARBA" id="ARBA00023002"/>
    </source>
</evidence>
<dbReference type="PANTHER" id="PTHR43244">
    <property type="match status" value="1"/>
</dbReference>
<name>A0ABV9CPR4_9ACTN</name>
<reference evidence="4" key="1">
    <citation type="journal article" date="2019" name="Int. J. Syst. Evol. Microbiol.">
        <title>The Global Catalogue of Microorganisms (GCM) 10K type strain sequencing project: providing services to taxonomists for standard genome sequencing and annotation.</title>
        <authorList>
            <consortium name="The Broad Institute Genomics Platform"/>
            <consortium name="The Broad Institute Genome Sequencing Center for Infectious Disease"/>
            <person name="Wu L."/>
            <person name="Ma J."/>
        </authorList>
    </citation>
    <scope>NUCLEOTIDE SEQUENCE [LARGE SCALE GENOMIC DNA]</scope>
    <source>
        <strain evidence="4">CGMCC 4.7132</strain>
    </source>
</reference>
<accession>A0ABV9CPR4</accession>
<evidence type="ECO:0000313" key="4">
    <source>
        <dbReference type="Proteomes" id="UP001596004"/>
    </source>
</evidence>
<evidence type="ECO:0000313" key="3">
    <source>
        <dbReference type="EMBL" id="MFC4534499.1"/>
    </source>
</evidence>
<dbReference type="RefSeq" id="WP_380845264.1">
    <property type="nucleotide sequence ID" value="NZ_JBHSFP010000023.1"/>
</dbReference>
<dbReference type="InterPro" id="IPR011251">
    <property type="entry name" value="Luciferase-like_dom"/>
</dbReference>